<dbReference type="Gene3D" id="3.40.50.10490">
    <property type="entry name" value="Glucose-6-phosphate isomerase like protein, domain 1"/>
    <property type="match status" value="1"/>
</dbReference>
<name>A0A248JWQ4_9PROT</name>
<keyword evidence="3" id="KW-0804">Transcription</keyword>
<dbReference type="InterPro" id="IPR036388">
    <property type="entry name" value="WH-like_DNA-bd_sf"/>
</dbReference>
<gene>
    <name evidence="6" type="ORF">Y958_20015</name>
</gene>
<dbReference type="PROSITE" id="PS00356">
    <property type="entry name" value="HTH_LACI_1"/>
    <property type="match status" value="1"/>
</dbReference>
<evidence type="ECO:0000259" key="4">
    <source>
        <dbReference type="PROSITE" id="PS51071"/>
    </source>
</evidence>
<dbReference type="SUPFAM" id="SSF53697">
    <property type="entry name" value="SIS domain"/>
    <property type="match status" value="1"/>
</dbReference>
<dbReference type="InterPro" id="IPR046348">
    <property type="entry name" value="SIS_dom_sf"/>
</dbReference>
<evidence type="ECO:0000313" key="7">
    <source>
        <dbReference type="Proteomes" id="UP000197153"/>
    </source>
</evidence>
<dbReference type="AlphaFoldDB" id="A0A248JWQ4"/>
<dbReference type="KEGG" id="nao:Y958_20015"/>
<feature type="domain" description="HTH rpiR-type" evidence="4">
    <location>
        <begin position="1"/>
        <end position="75"/>
    </location>
</feature>
<dbReference type="NCBIfam" id="NF008451">
    <property type="entry name" value="PRK11302.1"/>
    <property type="match status" value="1"/>
</dbReference>
<reference evidence="6 7" key="1">
    <citation type="submission" date="2017-06" db="EMBL/GenBank/DDBJ databases">
        <title>Complete genome sequence of Nitrospirillum amazonense strain CBAmC, an endophytic nitrogen-fixing and plant growth-promoting bacterium, isolated from sugarcane.</title>
        <authorList>
            <person name="Schwab S."/>
            <person name="dos Santos Teixeira K.R."/>
            <person name="Simoes Araujo J.L."/>
            <person name="Soares Vidal M."/>
            <person name="Borges de Freitas H.R."/>
            <person name="Rivello Crivelaro A.L."/>
            <person name="Bueno de Camargo Nunes A."/>
            <person name="dos Santos C.M."/>
            <person name="Palmeira da Silva Rosa D."/>
            <person name="da Silva Padilha D."/>
            <person name="da Silva E."/>
            <person name="Araujo Terra L."/>
            <person name="Soares Mendes V."/>
            <person name="Farinelli L."/>
            <person name="Magalhaes Cruz L."/>
            <person name="Baldani J.I."/>
        </authorList>
    </citation>
    <scope>NUCLEOTIDE SEQUENCE [LARGE SCALE GENOMIC DNA]</scope>
    <source>
        <strain evidence="6 7">CBAmC</strain>
    </source>
</reference>
<dbReference type="RefSeq" id="WP_088873663.1">
    <property type="nucleotide sequence ID" value="NZ_CP022111.1"/>
</dbReference>
<sequence length="280" mass="30066">MLGRIRGMMDSLRPSERKIAEIVLKRPHAVVTASVAEVAREADVSQPTVVRFCRSIGCSGYQDFKLRLAQDLATGTPFVDADLMPDDPVAEVAAKVIGRAISAFSRMRNQLNAENLSRAVDILAAARRIEIYGFGASGIVAQDAQNKFFRLGVPVIAHSDVHVQAMAASILGSDGAVIAISHTGRTRELLRSVDLALDGGAPVVAITSGGSPLAERATVPLLVDVDEDTSIYTPRTSRLSHLAVIDVLQVAVALRQGTALGENLARVKRPLRERRMTERV</sequence>
<evidence type="ECO:0000256" key="1">
    <source>
        <dbReference type="ARBA" id="ARBA00023015"/>
    </source>
</evidence>
<dbReference type="GO" id="GO:0097367">
    <property type="term" value="F:carbohydrate derivative binding"/>
    <property type="evidence" value="ECO:0007669"/>
    <property type="project" value="InterPro"/>
</dbReference>
<dbReference type="Gene3D" id="1.10.10.10">
    <property type="entry name" value="Winged helix-like DNA-binding domain superfamily/Winged helix DNA-binding domain"/>
    <property type="match status" value="1"/>
</dbReference>
<dbReference type="InterPro" id="IPR035472">
    <property type="entry name" value="RpiR-like_SIS"/>
</dbReference>
<dbReference type="Pfam" id="PF01418">
    <property type="entry name" value="HTH_6"/>
    <property type="match status" value="1"/>
</dbReference>
<evidence type="ECO:0000259" key="5">
    <source>
        <dbReference type="PROSITE" id="PS51464"/>
    </source>
</evidence>
<dbReference type="GO" id="GO:1901135">
    <property type="term" value="P:carbohydrate derivative metabolic process"/>
    <property type="evidence" value="ECO:0007669"/>
    <property type="project" value="InterPro"/>
</dbReference>
<evidence type="ECO:0000256" key="2">
    <source>
        <dbReference type="ARBA" id="ARBA00023125"/>
    </source>
</evidence>
<dbReference type="GO" id="GO:0003700">
    <property type="term" value="F:DNA-binding transcription factor activity"/>
    <property type="evidence" value="ECO:0007669"/>
    <property type="project" value="InterPro"/>
</dbReference>
<dbReference type="EMBL" id="CP022111">
    <property type="protein sequence ID" value="ASG23135.1"/>
    <property type="molecule type" value="Genomic_DNA"/>
</dbReference>
<dbReference type="PROSITE" id="PS51071">
    <property type="entry name" value="HTH_RPIR"/>
    <property type="match status" value="1"/>
</dbReference>
<dbReference type="PROSITE" id="PS51464">
    <property type="entry name" value="SIS"/>
    <property type="match status" value="1"/>
</dbReference>
<dbReference type="InterPro" id="IPR001347">
    <property type="entry name" value="SIS_dom"/>
</dbReference>
<dbReference type="Proteomes" id="UP000197153">
    <property type="component" value="Chromosome 2"/>
</dbReference>
<dbReference type="PANTHER" id="PTHR30514:SF1">
    <property type="entry name" value="HTH-TYPE TRANSCRIPTIONAL REGULATOR HEXR-RELATED"/>
    <property type="match status" value="1"/>
</dbReference>
<feature type="domain" description="SIS" evidence="5">
    <location>
        <begin position="119"/>
        <end position="258"/>
    </location>
</feature>
<dbReference type="InterPro" id="IPR047640">
    <property type="entry name" value="RpiR-like"/>
</dbReference>
<dbReference type="Pfam" id="PF01380">
    <property type="entry name" value="SIS"/>
    <property type="match status" value="1"/>
</dbReference>
<proteinExistence type="predicted"/>
<evidence type="ECO:0000313" key="6">
    <source>
        <dbReference type="EMBL" id="ASG23135.1"/>
    </source>
</evidence>
<organism evidence="6 7">
    <name type="scientific">Nitrospirillum viridazoti CBAmc</name>
    <dbReference type="NCBI Taxonomy" id="1441467"/>
    <lineage>
        <taxon>Bacteria</taxon>
        <taxon>Pseudomonadati</taxon>
        <taxon>Pseudomonadota</taxon>
        <taxon>Alphaproteobacteria</taxon>
        <taxon>Rhodospirillales</taxon>
        <taxon>Azospirillaceae</taxon>
        <taxon>Nitrospirillum</taxon>
        <taxon>Nitrospirillum viridazoti</taxon>
    </lineage>
</organism>
<dbReference type="PANTHER" id="PTHR30514">
    <property type="entry name" value="GLUCOKINASE"/>
    <property type="match status" value="1"/>
</dbReference>
<dbReference type="SUPFAM" id="SSF46689">
    <property type="entry name" value="Homeodomain-like"/>
    <property type="match status" value="1"/>
</dbReference>
<evidence type="ECO:0000256" key="3">
    <source>
        <dbReference type="ARBA" id="ARBA00023163"/>
    </source>
</evidence>
<keyword evidence="2" id="KW-0238">DNA-binding</keyword>
<dbReference type="InterPro" id="IPR000281">
    <property type="entry name" value="HTH_RpiR"/>
</dbReference>
<protein>
    <submittedName>
        <fullName evidence="6">Transcriptional regulator</fullName>
    </submittedName>
</protein>
<dbReference type="CDD" id="cd05013">
    <property type="entry name" value="SIS_RpiR"/>
    <property type="match status" value="1"/>
</dbReference>
<keyword evidence="1" id="KW-0805">Transcription regulation</keyword>
<keyword evidence="7" id="KW-1185">Reference proteome</keyword>
<dbReference type="GO" id="GO:0003677">
    <property type="term" value="F:DNA binding"/>
    <property type="evidence" value="ECO:0007669"/>
    <property type="project" value="UniProtKB-KW"/>
</dbReference>
<accession>A0A248JWQ4</accession>
<dbReference type="InterPro" id="IPR009057">
    <property type="entry name" value="Homeodomain-like_sf"/>
</dbReference>